<evidence type="ECO:0000259" key="12">
    <source>
        <dbReference type="Pfam" id="PF02771"/>
    </source>
</evidence>
<dbReference type="EC" id="1.3.99.41" evidence="8"/>
<dbReference type="InterPro" id="IPR036250">
    <property type="entry name" value="AcylCo_DH-like_C"/>
</dbReference>
<name>A0A5E4Z901_9BURK</name>
<dbReference type="InterPro" id="IPR006091">
    <property type="entry name" value="Acyl-CoA_Oxase/DH_mid-dom"/>
</dbReference>
<organism evidence="14 15">
    <name type="scientific">Pandoraea terrae</name>
    <dbReference type="NCBI Taxonomy" id="1537710"/>
    <lineage>
        <taxon>Bacteria</taxon>
        <taxon>Pseudomonadati</taxon>
        <taxon>Pseudomonadota</taxon>
        <taxon>Betaproteobacteria</taxon>
        <taxon>Burkholderiales</taxon>
        <taxon>Burkholderiaceae</taxon>
        <taxon>Pandoraea</taxon>
    </lineage>
</organism>
<evidence type="ECO:0000256" key="3">
    <source>
        <dbReference type="ARBA" id="ARBA00022630"/>
    </source>
</evidence>
<dbReference type="InterPro" id="IPR025878">
    <property type="entry name" value="Acyl-CoA_dh-like_C_dom"/>
</dbReference>
<keyword evidence="4" id="KW-0274">FAD</keyword>
<dbReference type="RefSeq" id="WP_150699876.1">
    <property type="nucleotide sequence ID" value="NZ_CABPRZ010000034.1"/>
</dbReference>
<evidence type="ECO:0000313" key="15">
    <source>
        <dbReference type="Proteomes" id="UP000414233"/>
    </source>
</evidence>
<proteinExistence type="inferred from homology"/>
<dbReference type="SUPFAM" id="SSF47203">
    <property type="entry name" value="Acyl-CoA dehydrogenase C-terminal domain-like"/>
    <property type="match status" value="1"/>
</dbReference>
<evidence type="ECO:0000256" key="5">
    <source>
        <dbReference type="ARBA" id="ARBA00023002"/>
    </source>
</evidence>
<evidence type="ECO:0000256" key="1">
    <source>
        <dbReference type="ARBA" id="ARBA00001974"/>
    </source>
</evidence>
<keyword evidence="15" id="KW-1185">Reference proteome</keyword>
<feature type="domain" description="Acyl-CoA oxidase/dehydrogenase middle" evidence="11">
    <location>
        <begin position="161"/>
        <end position="234"/>
    </location>
</feature>
<dbReference type="GO" id="GO:0016627">
    <property type="term" value="F:oxidoreductase activity, acting on the CH-CH group of donors"/>
    <property type="evidence" value="ECO:0007669"/>
    <property type="project" value="InterPro"/>
</dbReference>
<dbReference type="FunFam" id="2.40.110.10:FF:000031">
    <property type="entry name" value="Acyl-CoA dehydrogenase, putative"/>
    <property type="match status" value="1"/>
</dbReference>
<dbReference type="InterPro" id="IPR037069">
    <property type="entry name" value="AcylCoA_DH/ox_N_sf"/>
</dbReference>
<comment type="catalytic activity">
    <reaction evidence="6">
        <text>3-(methylsulfanyl)propanoyl-CoA + oxidized [electron-transfer flavoprotein] + H(+) = 3-(methylsulfanyl)acryloyl-CoA + reduced [electron-transfer flavoprotein]</text>
        <dbReference type="Rhea" id="RHEA:52612"/>
        <dbReference type="Rhea" id="RHEA-COMP:10685"/>
        <dbReference type="Rhea" id="RHEA-COMP:10686"/>
        <dbReference type="ChEBI" id="CHEBI:15378"/>
        <dbReference type="ChEBI" id="CHEBI:57692"/>
        <dbReference type="ChEBI" id="CHEBI:58307"/>
        <dbReference type="ChEBI" id="CHEBI:82815"/>
        <dbReference type="ChEBI" id="CHEBI:84994"/>
        <dbReference type="EC" id="1.3.99.41"/>
    </reaction>
    <physiologicalReaction direction="left-to-right" evidence="6">
        <dbReference type="Rhea" id="RHEA:52613"/>
    </physiologicalReaction>
</comment>
<evidence type="ECO:0000313" key="14">
    <source>
        <dbReference type="EMBL" id="VVE57791.1"/>
    </source>
</evidence>
<dbReference type="PANTHER" id="PTHR42803">
    <property type="entry name" value="ACYL-COA DEHYDROGENASE"/>
    <property type="match status" value="1"/>
</dbReference>
<feature type="domain" description="Acyl-CoA dehydrogenase/oxidase C-terminal" evidence="10">
    <location>
        <begin position="287"/>
        <end position="451"/>
    </location>
</feature>
<dbReference type="PANTHER" id="PTHR42803:SF1">
    <property type="entry name" value="BROAD-SPECIFICITY LINEAR ACYL-COA DEHYDROGENASE FADE5"/>
    <property type="match status" value="1"/>
</dbReference>
<dbReference type="Pfam" id="PF02771">
    <property type="entry name" value="Acyl-CoA_dh_N"/>
    <property type="match status" value="1"/>
</dbReference>
<feature type="domain" description="Acetyl-CoA dehydrogenase-like C-terminal" evidence="13">
    <location>
        <begin position="469"/>
        <end position="592"/>
    </location>
</feature>
<feature type="domain" description="Acyl-CoA dehydrogenase/oxidase N-terminal" evidence="12">
    <location>
        <begin position="78"/>
        <end position="155"/>
    </location>
</feature>
<comment type="cofactor">
    <cofactor evidence="1">
        <name>FAD</name>
        <dbReference type="ChEBI" id="CHEBI:57692"/>
    </cofactor>
</comment>
<dbReference type="Pfam" id="PF02770">
    <property type="entry name" value="Acyl-CoA_dh_M"/>
    <property type="match status" value="1"/>
</dbReference>
<dbReference type="InterPro" id="IPR013786">
    <property type="entry name" value="AcylCoA_DH/ox_N"/>
</dbReference>
<evidence type="ECO:0000259" key="10">
    <source>
        <dbReference type="Pfam" id="PF00441"/>
    </source>
</evidence>
<dbReference type="GO" id="GO:0050660">
    <property type="term" value="F:flavin adenine dinucleotide binding"/>
    <property type="evidence" value="ECO:0007669"/>
    <property type="project" value="InterPro"/>
</dbReference>
<evidence type="ECO:0000259" key="13">
    <source>
        <dbReference type="Pfam" id="PF12806"/>
    </source>
</evidence>
<evidence type="ECO:0000256" key="8">
    <source>
        <dbReference type="ARBA" id="ARBA00066694"/>
    </source>
</evidence>
<comment type="similarity">
    <text evidence="2">Belongs to the acyl-CoA dehydrogenase family.</text>
</comment>
<protein>
    <recommendedName>
        <fullName evidence="9">3-methylmercaptopropionyl-CoA dehydrogenase</fullName>
        <ecNumber evidence="8">1.3.99.41</ecNumber>
    </recommendedName>
</protein>
<comment type="function">
    <text evidence="7">Involved in the assimilation of dimethylsulphoniopropionate (DMSP), an important compound in the fixation of carbon in marine phytoplankton, by mediating the conversion of 3-(methylthio)propanoyl-CoA (MMPA-CoA) to 3-(methylthio)acryloyl-CoA (MTA-CoA).</text>
</comment>
<sequence>MNQYVAPLQEMRFVLRELADLKSLLEGHPLGITTDVVDAVLDEAAKFASGVLSDTDQAGHREGSRLTPQGVVTPTGYRDAYSKFVAAGWHALPCPPDHGGQGFPRTVSSLVDEMWRASSLTLTGCVALTRGAIEALSLRASPEIRDKYLPALVEGRWTGTMNLTEPQAGSDLSGIRTKAVPAGDSTWRVFGQKIFISWGEHDMSENIVHLVLARTPDAPPGIKGISMFLVPKFLVGADGSLAERNRVTCLAIESKAGQHGSPTATLLYGGDDPDTGAIGYLVGDLHRGLDTMFVMMNEARFAVGLEGLAISERAYQTATDYARERIQGADPSGRSQERVPIIRHPDVRRMLMRMRAYTEAMRALTVRVATQIDVVHHCDERDSAARARLDLLTPIMKGWNTEAAQVVTSLGVQIHGGLGFMDECRASQHWRDARLLPIYEGTTGIQANDLVTRKIARDKGDACLSLLNDIQTTGQQLLDSEVADLKSIGEAILRAQDSVQRCVAYIVSNFDVNSQSVLAGAVPLLQLMGLTVAGWQLGRSALAAQRTVGKGDDRFESAKIATALFFAEHEMSAIPSLEKIVTTGGDSVLRLPVDQF</sequence>
<dbReference type="Pfam" id="PF12806">
    <property type="entry name" value="Acyl-CoA_dh_C"/>
    <property type="match status" value="1"/>
</dbReference>
<dbReference type="EMBL" id="CABPRZ010000034">
    <property type="protein sequence ID" value="VVE57791.1"/>
    <property type="molecule type" value="Genomic_DNA"/>
</dbReference>
<gene>
    <name evidence="14" type="ORF">PTE30175_05141</name>
</gene>
<evidence type="ECO:0000256" key="2">
    <source>
        <dbReference type="ARBA" id="ARBA00009347"/>
    </source>
</evidence>
<dbReference type="Gene3D" id="2.40.110.10">
    <property type="entry name" value="Butyryl-CoA Dehydrogenase, subunit A, domain 2"/>
    <property type="match status" value="1"/>
</dbReference>
<dbReference type="InterPro" id="IPR046373">
    <property type="entry name" value="Acyl-CoA_Oxase/DH_mid-dom_sf"/>
</dbReference>
<dbReference type="OrthoDB" id="9764895at2"/>
<dbReference type="InterPro" id="IPR009100">
    <property type="entry name" value="AcylCoA_DH/oxidase_NM_dom_sf"/>
</dbReference>
<keyword evidence="5" id="KW-0560">Oxidoreductase</keyword>
<evidence type="ECO:0000256" key="9">
    <source>
        <dbReference type="ARBA" id="ARBA00069043"/>
    </source>
</evidence>
<dbReference type="Pfam" id="PF00441">
    <property type="entry name" value="Acyl-CoA_dh_1"/>
    <property type="match status" value="1"/>
</dbReference>
<dbReference type="InterPro" id="IPR052166">
    <property type="entry name" value="Diverse_Acyl-CoA_DH"/>
</dbReference>
<dbReference type="SUPFAM" id="SSF56645">
    <property type="entry name" value="Acyl-CoA dehydrogenase NM domain-like"/>
    <property type="match status" value="1"/>
</dbReference>
<keyword evidence="3" id="KW-0285">Flavoprotein</keyword>
<evidence type="ECO:0000259" key="11">
    <source>
        <dbReference type="Pfam" id="PF02770"/>
    </source>
</evidence>
<dbReference type="Gene3D" id="1.10.540.10">
    <property type="entry name" value="Acyl-CoA dehydrogenase/oxidase, N-terminal domain"/>
    <property type="match status" value="1"/>
</dbReference>
<dbReference type="Gene3D" id="1.20.140.10">
    <property type="entry name" value="Butyryl-CoA Dehydrogenase, subunit A, domain 3"/>
    <property type="match status" value="1"/>
</dbReference>
<accession>A0A5E4Z901</accession>
<evidence type="ECO:0000256" key="7">
    <source>
        <dbReference type="ARBA" id="ARBA00058683"/>
    </source>
</evidence>
<dbReference type="AlphaFoldDB" id="A0A5E4Z901"/>
<dbReference type="Proteomes" id="UP000414233">
    <property type="component" value="Unassembled WGS sequence"/>
</dbReference>
<reference evidence="14 15" key="1">
    <citation type="submission" date="2019-08" db="EMBL/GenBank/DDBJ databases">
        <authorList>
            <person name="Peeters C."/>
        </authorList>
    </citation>
    <scope>NUCLEOTIDE SEQUENCE [LARGE SCALE GENOMIC DNA]</scope>
    <source>
        <strain evidence="14 15">LMG 30175</strain>
    </source>
</reference>
<evidence type="ECO:0000256" key="6">
    <source>
        <dbReference type="ARBA" id="ARBA00051388"/>
    </source>
</evidence>
<dbReference type="InterPro" id="IPR009075">
    <property type="entry name" value="AcylCo_DH/oxidase_C"/>
</dbReference>
<evidence type="ECO:0000256" key="4">
    <source>
        <dbReference type="ARBA" id="ARBA00022827"/>
    </source>
</evidence>